<dbReference type="InterPro" id="IPR011650">
    <property type="entry name" value="Peptidase_M20_dimer"/>
</dbReference>
<evidence type="ECO:0000313" key="7">
    <source>
        <dbReference type="EMBL" id="KAG2500867.1"/>
    </source>
</evidence>
<dbReference type="AlphaFoldDB" id="A0A835YDC6"/>
<evidence type="ECO:0000256" key="2">
    <source>
        <dbReference type="ARBA" id="ARBA00022670"/>
    </source>
</evidence>
<evidence type="ECO:0000256" key="1">
    <source>
        <dbReference type="ARBA" id="ARBA00006247"/>
    </source>
</evidence>
<evidence type="ECO:0000256" key="3">
    <source>
        <dbReference type="ARBA" id="ARBA00022723"/>
    </source>
</evidence>
<dbReference type="SUPFAM" id="SSF53187">
    <property type="entry name" value="Zn-dependent exopeptidases"/>
    <property type="match status" value="1"/>
</dbReference>
<dbReference type="Proteomes" id="UP000612055">
    <property type="component" value="Unassembled WGS sequence"/>
</dbReference>
<evidence type="ECO:0000256" key="4">
    <source>
        <dbReference type="ARBA" id="ARBA00022801"/>
    </source>
</evidence>
<gene>
    <name evidence="7" type="ORF">HYH03_001628</name>
</gene>
<evidence type="ECO:0000256" key="5">
    <source>
        <dbReference type="ARBA" id="ARBA00022833"/>
    </source>
</evidence>
<dbReference type="PANTHER" id="PTHR45962:SF1">
    <property type="entry name" value="N-FATTY-ACYL-AMINO ACID SYNTHASE_HYDROLASE PM20D1"/>
    <property type="match status" value="1"/>
</dbReference>
<dbReference type="GO" id="GO:0046872">
    <property type="term" value="F:metal ion binding"/>
    <property type="evidence" value="ECO:0007669"/>
    <property type="project" value="UniProtKB-KW"/>
</dbReference>
<keyword evidence="4" id="KW-0378">Hydrolase</keyword>
<dbReference type="Pfam" id="PF07687">
    <property type="entry name" value="M20_dimer"/>
    <property type="match status" value="1"/>
</dbReference>
<name>A0A835YDC6_9CHLO</name>
<feature type="domain" description="Peptidase M20 dimerisation" evidence="6">
    <location>
        <begin position="82"/>
        <end position="128"/>
    </location>
</feature>
<reference evidence="7" key="1">
    <citation type="journal article" date="2020" name="bioRxiv">
        <title>Comparative genomics of Chlamydomonas.</title>
        <authorList>
            <person name="Craig R.J."/>
            <person name="Hasan A.R."/>
            <person name="Ness R.W."/>
            <person name="Keightley P.D."/>
        </authorList>
    </citation>
    <scope>NUCLEOTIDE SEQUENCE</scope>
    <source>
        <strain evidence="7">CCAP 11/70</strain>
    </source>
</reference>
<keyword evidence="3" id="KW-0479">Metal-binding</keyword>
<dbReference type="Gene3D" id="1.10.150.900">
    <property type="match status" value="1"/>
</dbReference>
<sequence length="255" mass="27882">MLRPSRGPLEAQTWRLGAVLALAPPTPVLAEPVTDMLVAFVPYAPAWMRPLLAGAHSNKSWFVNRLLAWAFRRLLSADTSAFVTNTVALTRMAAGVADNVLPQEATLKFNVRILPGSSPEAVGEYFKWAVGAARVNGEVKVLMEHSNPPSMVTPATGRHFKLLKQAIQETWSEPGKPPLAVVPFLLTGGTDSKNYRNVTRNGILRFVPMGMNKTAGDLGRIHSTNERMKAEYFPRAVCTYMRMMQLMAGPAPAQG</sequence>
<keyword evidence="2" id="KW-0645">Protease</keyword>
<comment type="similarity">
    <text evidence="1">Belongs to the peptidase M20A family.</text>
</comment>
<dbReference type="OrthoDB" id="3064516at2759"/>
<dbReference type="GO" id="GO:0006508">
    <property type="term" value="P:proteolysis"/>
    <property type="evidence" value="ECO:0007669"/>
    <property type="project" value="UniProtKB-KW"/>
</dbReference>
<evidence type="ECO:0000313" key="8">
    <source>
        <dbReference type="Proteomes" id="UP000612055"/>
    </source>
</evidence>
<dbReference type="Gene3D" id="3.30.70.360">
    <property type="match status" value="1"/>
</dbReference>
<dbReference type="InterPro" id="IPR036264">
    <property type="entry name" value="Bact_exopeptidase_dim_dom"/>
</dbReference>
<comment type="caution">
    <text evidence="7">The sequence shown here is derived from an EMBL/GenBank/DDBJ whole genome shotgun (WGS) entry which is preliminary data.</text>
</comment>
<protein>
    <recommendedName>
        <fullName evidence="6">Peptidase M20 dimerisation domain-containing protein</fullName>
    </recommendedName>
</protein>
<dbReference type="PANTHER" id="PTHR45962">
    <property type="entry name" value="N-FATTY-ACYL-AMINO ACID SYNTHASE/HYDROLASE PM20D1"/>
    <property type="match status" value="1"/>
</dbReference>
<organism evidence="7 8">
    <name type="scientific">Edaphochlamys debaryana</name>
    <dbReference type="NCBI Taxonomy" id="47281"/>
    <lineage>
        <taxon>Eukaryota</taxon>
        <taxon>Viridiplantae</taxon>
        <taxon>Chlorophyta</taxon>
        <taxon>core chlorophytes</taxon>
        <taxon>Chlorophyceae</taxon>
        <taxon>CS clade</taxon>
        <taxon>Chlamydomonadales</taxon>
        <taxon>Chlamydomonadales incertae sedis</taxon>
        <taxon>Edaphochlamys</taxon>
    </lineage>
</organism>
<dbReference type="EMBL" id="JAEHOE010000003">
    <property type="protein sequence ID" value="KAG2500867.1"/>
    <property type="molecule type" value="Genomic_DNA"/>
</dbReference>
<evidence type="ECO:0000259" key="6">
    <source>
        <dbReference type="Pfam" id="PF07687"/>
    </source>
</evidence>
<keyword evidence="5" id="KW-0862">Zinc</keyword>
<dbReference type="SUPFAM" id="SSF55031">
    <property type="entry name" value="Bacterial exopeptidase dimerisation domain"/>
    <property type="match status" value="1"/>
</dbReference>
<dbReference type="InterPro" id="IPR047177">
    <property type="entry name" value="Pept_M20A"/>
</dbReference>
<accession>A0A835YDC6</accession>
<dbReference type="GO" id="GO:0008233">
    <property type="term" value="F:peptidase activity"/>
    <property type="evidence" value="ECO:0007669"/>
    <property type="project" value="UniProtKB-KW"/>
</dbReference>
<keyword evidence="8" id="KW-1185">Reference proteome</keyword>
<proteinExistence type="inferred from homology"/>